<name>A0A239BFA2_9RHOB</name>
<evidence type="ECO:0000259" key="1">
    <source>
        <dbReference type="Pfam" id="PF20408"/>
    </source>
</evidence>
<reference evidence="2 3" key="1">
    <citation type="submission" date="2017-06" db="EMBL/GenBank/DDBJ databases">
        <authorList>
            <person name="Kim H.J."/>
            <person name="Triplett B.A."/>
        </authorList>
    </citation>
    <scope>NUCLEOTIDE SEQUENCE [LARGE SCALE GENOMIC DNA]</scope>
    <source>
        <strain evidence="2 3">DSM 11445</strain>
    </source>
</reference>
<dbReference type="Gene3D" id="3.40.50.1820">
    <property type="entry name" value="alpha/beta hydrolase"/>
    <property type="match status" value="1"/>
</dbReference>
<dbReference type="EMBL" id="FZON01000003">
    <property type="protein sequence ID" value="SNS06506.1"/>
    <property type="molecule type" value="Genomic_DNA"/>
</dbReference>
<feature type="domain" description="KANL3/Tex30 alpha/beta hydrolase-like" evidence="1">
    <location>
        <begin position="16"/>
        <end position="78"/>
    </location>
</feature>
<proteinExistence type="predicted"/>
<evidence type="ECO:0000313" key="2">
    <source>
        <dbReference type="EMBL" id="SNS06506.1"/>
    </source>
</evidence>
<sequence>MATPHCLIDGDEPGRPTLLLAHGAGAPMDTPWMISVAEGLASRGLRVARFEFAYMAARRTGGPKRPPPKIDQLEVEFALPLQVCPMMDA</sequence>
<gene>
    <name evidence="2" type="ORF">SAMN04488078_100378</name>
</gene>
<dbReference type="InterPro" id="IPR046879">
    <property type="entry name" value="KANL3/Tex30_Abhydrolase"/>
</dbReference>
<dbReference type="Pfam" id="PF20408">
    <property type="entry name" value="Abhydrolase_11"/>
    <property type="match status" value="1"/>
</dbReference>
<dbReference type="SUPFAM" id="SSF53474">
    <property type="entry name" value="alpha/beta-Hydrolases"/>
    <property type="match status" value="1"/>
</dbReference>
<organism evidence="2 3">
    <name type="scientific">Antarctobacter heliothermus</name>
    <dbReference type="NCBI Taxonomy" id="74033"/>
    <lineage>
        <taxon>Bacteria</taxon>
        <taxon>Pseudomonadati</taxon>
        <taxon>Pseudomonadota</taxon>
        <taxon>Alphaproteobacteria</taxon>
        <taxon>Rhodobacterales</taxon>
        <taxon>Roseobacteraceae</taxon>
        <taxon>Antarctobacter</taxon>
    </lineage>
</organism>
<dbReference type="AlphaFoldDB" id="A0A239BFA2"/>
<accession>A0A239BFA2</accession>
<dbReference type="Proteomes" id="UP000198440">
    <property type="component" value="Unassembled WGS sequence"/>
</dbReference>
<dbReference type="InterPro" id="IPR029058">
    <property type="entry name" value="AB_hydrolase_fold"/>
</dbReference>
<protein>
    <recommendedName>
        <fullName evidence="1">KANL3/Tex30 alpha/beta hydrolase-like domain-containing protein</fullName>
    </recommendedName>
</protein>
<evidence type="ECO:0000313" key="3">
    <source>
        <dbReference type="Proteomes" id="UP000198440"/>
    </source>
</evidence>